<feature type="region of interest" description="Disordered" evidence="1">
    <location>
        <begin position="1"/>
        <end position="47"/>
    </location>
</feature>
<keyword evidence="2" id="KW-0472">Membrane</keyword>
<gene>
    <name evidence="3" type="ORF">DPMN_042484</name>
</gene>
<sequence length="178" mass="19325">MMPAEPRCVIRGSTGMNRRSIGDDRDEPGKTGAPPEKPRHSYGNAPVNAVRKTGALPERHWYSPGLRRGITDDDQALSGSDAGKDTGRCRLSPGLSRGTTGDNRGYAGTLPVSPGHYRRQPGLCRGFTGINPNLYGPGLYRQKLLKVINFTPTITVFCGHVVVVVYLHAYVDEPLPDL</sequence>
<dbReference type="AlphaFoldDB" id="A0A9D4HX29"/>
<feature type="region of interest" description="Disordered" evidence="1">
    <location>
        <begin position="60"/>
        <end position="112"/>
    </location>
</feature>
<protein>
    <submittedName>
        <fullName evidence="3">Uncharacterized protein</fullName>
    </submittedName>
</protein>
<name>A0A9D4HX29_DREPO</name>
<organism evidence="3 4">
    <name type="scientific">Dreissena polymorpha</name>
    <name type="common">Zebra mussel</name>
    <name type="synonym">Mytilus polymorpha</name>
    <dbReference type="NCBI Taxonomy" id="45954"/>
    <lineage>
        <taxon>Eukaryota</taxon>
        <taxon>Metazoa</taxon>
        <taxon>Spiralia</taxon>
        <taxon>Lophotrochozoa</taxon>
        <taxon>Mollusca</taxon>
        <taxon>Bivalvia</taxon>
        <taxon>Autobranchia</taxon>
        <taxon>Heteroconchia</taxon>
        <taxon>Euheterodonta</taxon>
        <taxon>Imparidentia</taxon>
        <taxon>Neoheterodontei</taxon>
        <taxon>Myida</taxon>
        <taxon>Dreissenoidea</taxon>
        <taxon>Dreissenidae</taxon>
        <taxon>Dreissena</taxon>
    </lineage>
</organism>
<keyword evidence="4" id="KW-1185">Reference proteome</keyword>
<reference evidence="3" key="1">
    <citation type="journal article" date="2019" name="bioRxiv">
        <title>The Genome of the Zebra Mussel, Dreissena polymorpha: A Resource for Invasive Species Research.</title>
        <authorList>
            <person name="McCartney M.A."/>
            <person name="Auch B."/>
            <person name="Kono T."/>
            <person name="Mallez S."/>
            <person name="Zhang Y."/>
            <person name="Obille A."/>
            <person name="Becker A."/>
            <person name="Abrahante J.E."/>
            <person name="Garbe J."/>
            <person name="Badalamenti J.P."/>
            <person name="Herman A."/>
            <person name="Mangelson H."/>
            <person name="Liachko I."/>
            <person name="Sullivan S."/>
            <person name="Sone E.D."/>
            <person name="Koren S."/>
            <person name="Silverstein K.A.T."/>
            <person name="Beckman K.B."/>
            <person name="Gohl D.M."/>
        </authorList>
    </citation>
    <scope>NUCLEOTIDE SEQUENCE</scope>
    <source>
        <strain evidence="3">Duluth1</strain>
        <tissue evidence="3">Whole animal</tissue>
    </source>
</reference>
<proteinExistence type="predicted"/>
<accession>A0A9D4HX29</accession>
<evidence type="ECO:0000256" key="2">
    <source>
        <dbReference type="SAM" id="Phobius"/>
    </source>
</evidence>
<dbReference type="EMBL" id="JAIWYP010000011">
    <property type="protein sequence ID" value="KAH3735923.1"/>
    <property type="molecule type" value="Genomic_DNA"/>
</dbReference>
<reference evidence="3" key="2">
    <citation type="submission" date="2020-11" db="EMBL/GenBank/DDBJ databases">
        <authorList>
            <person name="McCartney M.A."/>
            <person name="Auch B."/>
            <person name="Kono T."/>
            <person name="Mallez S."/>
            <person name="Becker A."/>
            <person name="Gohl D.M."/>
            <person name="Silverstein K.A.T."/>
            <person name="Koren S."/>
            <person name="Bechman K.B."/>
            <person name="Herman A."/>
            <person name="Abrahante J.E."/>
            <person name="Garbe J."/>
        </authorList>
    </citation>
    <scope>NUCLEOTIDE SEQUENCE</scope>
    <source>
        <strain evidence="3">Duluth1</strain>
        <tissue evidence="3">Whole animal</tissue>
    </source>
</reference>
<dbReference type="Proteomes" id="UP000828390">
    <property type="component" value="Unassembled WGS sequence"/>
</dbReference>
<evidence type="ECO:0000313" key="4">
    <source>
        <dbReference type="Proteomes" id="UP000828390"/>
    </source>
</evidence>
<keyword evidence="2" id="KW-0812">Transmembrane</keyword>
<comment type="caution">
    <text evidence="3">The sequence shown here is derived from an EMBL/GenBank/DDBJ whole genome shotgun (WGS) entry which is preliminary data.</text>
</comment>
<keyword evidence="2" id="KW-1133">Transmembrane helix</keyword>
<evidence type="ECO:0000256" key="1">
    <source>
        <dbReference type="SAM" id="MobiDB-lite"/>
    </source>
</evidence>
<feature type="compositionally biased region" description="Basic and acidic residues" evidence="1">
    <location>
        <begin position="20"/>
        <end position="29"/>
    </location>
</feature>
<feature type="transmembrane region" description="Helical" evidence="2">
    <location>
        <begin position="147"/>
        <end position="169"/>
    </location>
</feature>
<evidence type="ECO:0000313" key="3">
    <source>
        <dbReference type="EMBL" id="KAH3735923.1"/>
    </source>
</evidence>